<dbReference type="GeneTree" id="ENSGT00390000002672"/>
<dbReference type="InterPro" id="IPR037656">
    <property type="entry name" value="DUF5525"/>
</dbReference>
<feature type="compositionally biased region" description="Basic residues" evidence="1">
    <location>
        <begin position="10"/>
        <end position="19"/>
    </location>
</feature>
<dbReference type="OMA" id="CECPHAR"/>
<proteinExistence type="predicted"/>
<keyword evidence="3" id="KW-1185">Reference proteome</keyword>
<reference evidence="2" key="2">
    <citation type="submission" date="2025-08" db="UniProtKB">
        <authorList>
            <consortium name="Ensembl"/>
        </authorList>
    </citation>
    <scope>IDENTIFICATION</scope>
    <source>
        <strain evidence="2">Glennie</strain>
    </source>
</reference>
<feature type="compositionally biased region" description="Pro residues" evidence="1">
    <location>
        <begin position="579"/>
        <end position="592"/>
    </location>
</feature>
<reference evidence="2" key="3">
    <citation type="submission" date="2025-09" db="UniProtKB">
        <authorList>
            <consortium name="Ensembl"/>
        </authorList>
    </citation>
    <scope>IDENTIFICATION</scope>
    <source>
        <strain evidence="2">Glennie</strain>
    </source>
</reference>
<feature type="region of interest" description="Disordered" evidence="1">
    <location>
        <begin position="521"/>
        <end position="557"/>
    </location>
</feature>
<evidence type="ECO:0000256" key="1">
    <source>
        <dbReference type="SAM" id="MobiDB-lite"/>
    </source>
</evidence>
<sequence length="834" mass="89032">MPSTRPPTGARKRGQKHLAARPLALGPKGTHSLLAPWHRLRYLCSQRGHPPITRWRTMSSRCRSPPGSPHPEKPGGSVLAPQAPAGYPGYGYSGNGEVRALASPYLRQPATRVPYPPAGPEPFTYRFGSLPMFSPAMKTRGATRGDSELSPASRCRLDLPTPAHGFAFGLHDTAPYSSPPAAEAAPGMPLLKDCASLHSAFQPVQHGSRARRGPGRLPEALPRGDPPCYHLSPGRAGRVRPLEGDGKGPGCHREEPPLSVPIVIPDSPVPPLPASLGQGEALGQAGVGGPRPAPQLPTFSRERWQLPKQADDAALPPCSPPMPVIHNVFSLAPYRDYLDTGPEKAAELPLTKARPMGEPASAPCPAARPWHPPLTQAPETQGMVLAAPGGIRDERDQRADGKGPGWGPGTQPPLPPKAETPKEKAAGEGFGGRVEVALDLSLKKRPVEASTGQSQDSGPVADSDPEGQGPEARPGWQEPKQEPQVPPPPATPETAPEMTTPLGGGFHSSVAFMFRKFKILKPTPPGGDEGRASSATAPPRAPSLQLLTQPGIQPQPQPLTLPLQVTCFNLVPSEAASLPPRPPPGPPEPAEAPSPSGSSEHRFTGLHLSLCKAIACFVARSSPELLQQWLRLAEPEPREGPMSPPPRVKNGARAPDPQKPSRGQAIWLGYEGVKGLLSQLLAQLDTFLATHHCPFPHVVRAGAIFIPIYLVKEKLFPELTGASVDHVLQEHKVELRPTTLTEERLLRDLELHGCTSRMLKLLALKQLPDIYPDLLGLQWHNCIQQQLSECALGPRPNPKFQDEEETAGTPGLQGSCSQAGQQTSKRPEPGDSQS</sequence>
<feature type="compositionally biased region" description="Polar residues" evidence="1">
    <location>
        <begin position="812"/>
        <end position="824"/>
    </location>
</feature>
<dbReference type="FunCoup" id="A0A6I8N989">
    <property type="interactions" value="794"/>
</dbReference>
<feature type="region of interest" description="Disordered" evidence="1">
    <location>
        <begin position="636"/>
        <end position="661"/>
    </location>
</feature>
<dbReference type="AlphaFoldDB" id="A0A6I8N989"/>
<evidence type="ECO:0000313" key="3">
    <source>
        <dbReference type="Proteomes" id="UP000002279"/>
    </source>
</evidence>
<dbReference type="Ensembl" id="ENSOANT00000067450.1">
    <property type="protein sequence ID" value="ENSOANP00000037692.1"/>
    <property type="gene ID" value="ENSOANG00000049178.1"/>
</dbReference>
<evidence type="ECO:0000313" key="2">
    <source>
        <dbReference type="Ensembl" id="ENSOANP00000037692.1"/>
    </source>
</evidence>
<name>A0A6I8N989_ORNAN</name>
<feature type="region of interest" description="Disordered" evidence="1">
    <location>
        <begin position="204"/>
        <end position="256"/>
    </location>
</feature>
<dbReference type="Bgee" id="ENSOANG00000049178">
    <property type="expression patterns" value="Expressed in testis and 6 other cell types or tissues"/>
</dbReference>
<feature type="region of interest" description="Disordered" evidence="1">
    <location>
        <begin position="793"/>
        <end position="834"/>
    </location>
</feature>
<feature type="region of interest" description="Disordered" evidence="1">
    <location>
        <begin position="57"/>
        <end position="78"/>
    </location>
</feature>
<gene>
    <name evidence="2" type="primary">C5H15orf39</name>
</gene>
<feature type="region of interest" description="Disordered" evidence="1">
    <location>
        <begin position="393"/>
        <end position="430"/>
    </location>
</feature>
<feature type="region of interest" description="Disordered" evidence="1">
    <location>
        <begin position="1"/>
        <end position="21"/>
    </location>
</feature>
<feature type="compositionally biased region" description="Basic and acidic residues" evidence="1">
    <location>
        <begin position="240"/>
        <end position="256"/>
    </location>
</feature>
<organism evidence="2 3">
    <name type="scientific">Ornithorhynchus anatinus</name>
    <name type="common">Duckbill platypus</name>
    <dbReference type="NCBI Taxonomy" id="9258"/>
    <lineage>
        <taxon>Eukaryota</taxon>
        <taxon>Metazoa</taxon>
        <taxon>Chordata</taxon>
        <taxon>Craniata</taxon>
        <taxon>Vertebrata</taxon>
        <taxon>Euteleostomi</taxon>
        <taxon>Mammalia</taxon>
        <taxon>Monotremata</taxon>
        <taxon>Ornithorhynchidae</taxon>
        <taxon>Ornithorhynchus</taxon>
    </lineage>
</organism>
<feature type="compositionally biased region" description="Low complexity" evidence="1">
    <location>
        <begin position="532"/>
        <end position="552"/>
    </location>
</feature>
<feature type="region of interest" description="Disordered" evidence="1">
    <location>
        <begin position="574"/>
        <end position="601"/>
    </location>
</feature>
<protein>
    <submittedName>
        <fullName evidence="2">Uncharacterized protein</fullName>
    </submittedName>
</protein>
<feature type="compositionally biased region" description="Low complexity" evidence="1">
    <location>
        <begin position="492"/>
        <end position="501"/>
    </location>
</feature>
<dbReference type="Pfam" id="PF17663">
    <property type="entry name" value="DUF5525"/>
    <property type="match status" value="2"/>
</dbReference>
<dbReference type="PANTHER" id="PTHR28422">
    <property type="entry name" value="SIMILAR TO HUMAN CHROMOSOME 15 OPEN READING FRAME 39"/>
    <property type="match status" value="1"/>
</dbReference>
<dbReference type="InParanoid" id="A0A6I8N989"/>
<feature type="region of interest" description="Disordered" evidence="1">
    <location>
        <begin position="445"/>
        <end position="506"/>
    </location>
</feature>
<dbReference type="PANTHER" id="PTHR28422:SF1">
    <property type="entry name" value="SIMILAR TO HUMAN CHROMOSOME 15 OPEN READING FRAME 39"/>
    <property type="match status" value="1"/>
</dbReference>
<reference evidence="2 3" key="1">
    <citation type="journal article" date="2008" name="Nature">
        <title>Genome analysis of the platypus reveals unique signatures of evolution.</title>
        <authorList>
            <person name="Warren W.C."/>
            <person name="Hillier L.W."/>
            <person name="Marshall Graves J.A."/>
            <person name="Birney E."/>
            <person name="Ponting C.P."/>
            <person name="Grutzner F."/>
            <person name="Belov K."/>
            <person name="Miller W."/>
            <person name="Clarke L."/>
            <person name="Chinwalla A.T."/>
            <person name="Yang S.P."/>
            <person name="Heger A."/>
            <person name="Locke D.P."/>
            <person name="Miethke P."/>
            <person name="Waters P.D."/>
            <person name="Veyrunes F."/>
            <person name="Fulton L."/>
            <person name="Fulton B."/>
            <person name="Graves T."/>
            <person name="Wallis J."/>
            <person name="Puente X.S."/>
            <person name="Lopez-Otin C."/>
            <person name="Ordonez G.R."/>
            <person name="Eichler E.E."/>
            <person name="Chen L."/>
            <person name="Cheng Z."/>
            <person name="Deakin J.E."/>
            <person name="Alsop A."/>
            <person name="Thompson K."/>
            <person name="Kirby P."/>
            <person name="Papenfuss A.T."/>
            <person name="Wakefield M.J."/>
            <person name="Olender T."/>
            <person name="Lancet D."/>
            <person name="Huttley G.A."/>
            <person name="Smit A.F."/>
            <person name="Pask A."/>
            <person name="Temple-Smith P."/>
            <person name="Batzer M.A."/>
            <person name="Walker J.A."/>
            <person name="Konkel M.K."/>
            <person name="Harris R.S."/>
            <person name="Whittington C.M."/>
            <person name="Wong E.S."/>
            <person name="Gemmell N.J."/>
            <person name="Buschiazzo E."/>
            <person name="Vargas Jentzsch I.M."/>
            <person name="Merkel A."/>
            <person name="Schmitz J."/>
            <person name="Zemann A."/>
            <person name="Churakov G."/>
            <person name="Kriegs J.O."/>
            <person name="Brosius J."/>
            <person name="Murchison E.P."/>
            <person name="Sachidanandam R."/>
            <person name="Smith C."/>
            <person name="Hannon G.J."/>
            <person name="Tsend-Ayush E."/>
            <person name="McMillan D."/>
            <person name="Attenborough R."/>
            <person name="Rens W."/>
            <person name="Ferguson-Smith M."/>
            <person name="Lefevre C.M."/>
            <person name="Sharp J.A."/>
            <person name="Nicholas K.R."/>
            <person name="Ray D.A."/>
            <person name="Kube M."/>
            <person name="Reinhardt R."/>
            <person name="Pringle T.H."/>
            <person name="Taylor J."/>
            <person name="Jones R.C."/>
            <person name="Nixon B."/>
            <person name="Dacheux J.L."/>
            <person name="Niwa H."/>
            <person name="Sekita Y."/>
            <person name="Huang X."/>
            <person name="Stark A."/>
            <person name="Kheradpour P."/>
            <person name="Kellis M."/>
            <person name="Flicek P."/>
            <person name="Chen Y."/>
            <person name="Webber C."/>
            <person name="Hardison R."/>
            <person name="Nelson J."/>
            <person name="Hallsworth-Pepin K."/>
            <person name="Delehaunty K."/>
            <person name="Markovic C."/>
            <person name="Minx P."/>
            <person name="Feng Y."/>
            <person name="Kremitzki C."/>
            <person name="Mitreva M."/>
            <person name="Glasscock J."/>
            <person name="Wylie T."/>
            <person name="Wohldmann P."/>
            <person name="Thiru P."/>
            <person name="Nhan M.N."/>
            <person name="Pohl C.S."/>
            <person name="Smith S.M."/>
            <person name="Hou S."/>
            <person name="Nefedov M."/>
            <person name="de Jong P.J."/>
            <person name="Renfree M.B."/>
            <person name="Mardis E.R."/>
            <person name="Wilson R.K."/>
        </authorList>
    </citation>
    <scope>NUCLEOTIDE SEQUENCE [LARGE SCALE GENOMIC DNA]</scope>
    <source>
        <strain evidence="2 3">Glennie</strain>
    </source>
</reference>
<accession>A0A6I8N989</accession>
<feature type="region of interest" description="Disordered" evidence="1">
    <location>
        <begin position="354"/>
        <end position="377"/>
    </location>
</feature>
<dbReference type="Proteomes" id="UP000002279">
    <property type="component" value="Chromosome 5"/>
</dbReference>
<feature type="compositionally biased region" description="Basic and acidic residues" evidence="1">
    <location>
        <begin position="825"/>
        <end position="834"/>
    </location>
</feature>